<dbReference type="OrthoDB" id="2121326at2759"/>
<evidence type="ECO:0000313" key="2">
    <source>
        <dbReference type="Proteomes" id="UP000054477"/>
    </source>
</evidence>
<reference evidence="1 2" key="1">
    <citation type="submission" date="2014-04" db="EMBL/GenBank/DDBJ databases">
        <authorList>
            <consortium name="DOE Joint Genome Institute"/>
            <person name="Kuo A."/>
            <person name="Kohler A."/>
            <person name="Nagy L.G."/>
            <person name="Floudas D."/>
            <person name="Copeland A."/>
            <person name="Barry K.W."/>
            <person name="Cichocki N."/>
            <person name="Veneault-Fourrey C."/>
            <person name="LaButti K."/>
            <person name="Lindquist E.A."/>
            <person name="Lipzen A."/>
            <person name="Lundell T."/>
            <person name="Morin E."/>
            <person name="Murat C."/>
            <person name="Sun H."/>
            <person name="Tunlid A."/>
            <person name="Henrissat B."/>
            <person name="Grigoriev I.V."/>
            <person name="Hibbett D.S."/>
            <person name="Martin F."/>
            <person name="Nordberg H.P."/>
            <person name="Cantor M.N."/>
            <person name="Hua S.X."/>
        </authorList>
    </citation>
    <scope>NUCLEOTIDE SEQUENCE [LARGE SCALE GENOMIC DNA]</scope>
    <source>
        <strain evidence="1 2">LaAM-08-1</strain>
    </source>
</reference>
<dbReference type="SUPFAM" id="SSF52833">
    <property type="entry name" value="Thioredoxin-like"/>
    <property type="match status" value="1"/>
</dbReference>
<dbReference type="InterPro" id="IPR036249">
    <property type="entry name" value="Thioredoxin-like_sf"/>
</dbReference>
<name>A0A0C9YL00_9AGAR</name>
<organism evidence="1 2">
    <name type="scientific">Laccaria amethystina LaAM-08-1</name>
    <dbReference type="NCBI Taxonomy" id="1095629"/>
    <lineage>
        <taxon>Eukaryota</taxon>
        <taxon>Fungi</taxon>
        <taxon>Dikarya</taxon>
        <taxon>Basidiomycota</taxon>
        <taxon>Agaricomycotina</taxon>
        <taxon>Agaricomycetes</taxon>
        <taxon>Agaricomycetidae</taxon>
        <taxon>Agaricales</taxon>
        <taxon>Agaricineae</taxon>
        <taxon>Hydnangiaceae</taxon>
        <taxon>Laccaria</taxon>
    </lineage>
</organism>
<dbReference type="Proteomes" id="UP000054477">
    <property type="component" value="Unassembled WGS sequence"/>
</dbReference>
<accession>A0A0C9YL00</accession>
<gene>
    <name evidence="1" type="ORF">K443DRAFT_84669</name>
</gene>
<reference evidence="2" key="2">
    <citation type="submission" date="2015-01" db="EMBL/GenBank/DDBJ databases">
        <title>Evolutionary Origins and Diversification of the Mycorrhizal Mutualists.</title>
        <authorList>
            <consortium name="DOE Joint Genome Institute"/>
            <consortium name="Mycorrhizal Genomics Consortium"/>
            <person name="Kohler A."/>
            <person name="Kuo A."/>
            <person name="Nagy L.G."/>
            <person name="Floudas D."/>
            <person name="Copeland A."/>
            <person name="Barry K.W."/>
            <person name="Cichocki N."/>
            <person name="Veneault-Fourrey C."/>
            <person name="LaButti K."/>
            <person name="Lindquist E.A."/>
            <person name="Lipzen A."/>
            <person name="Lundell T."/>
            <person name="Morin E."/>
            <person name="Murat C."/>
            <person name="Riley R."/>
            <person name="Ohm R."/>
            <person name="Sun H."/>
            <person name="Tunlid A."/>
            <person name="Henrissat B."/>
            <person name="Grigoriev I.V."/>
            <person name="Hibbett D.S."/>
            <person name="Martin F."/>
        </authorList>
    </citation>
    <scope>NUCLEOTIDE SEQUENCE [LARGE SCALE GENOMIC DNA]</scope>
    <source>
        <strain evidence="2">LaAM-08-1</strain>
    </source>
</reference>
<dbReference type="STRING" id="1095629.A0A0C9YL00"/>
<evidence type="ECO:0000313" key="1">
    <source>
        <dbReference type="EMBL" id="KIK08758.1"/>
    </source>
</evidence>
<sequence>MSSTTLRSLCRAFVWGSHPVRASKFNMPAFRSAPRRTLVYANADAKTFEQVTTPKDRIAVLVWPMSSTRAYYRESGSGLPFDLVKVDTESEYGLALGQKYQVTALPTVIAFRDGKPIDKFVGALREPDVQAFLEKL</sequence>
<protein>
    <submittedName>
        <fullName evidence="1">Unplaced genomic scaffold K443scaffold_6, whole genome shotgun sequence</fullName>
    </submittedName>
</protein>
<proteinExistence type="predicted"/>
<keyword evidence="2" id="KW-1185">Reference proteome</keyword>
<dbReference type="CDD" id="cd02947">
    <property type="entry name" value="TRX_family"/>
    <property type="match status" value="1"/>
</dbReference>
<dbReference type="HOGENOM" id="CLU_090389_11_0_1"/>
<dbReference type="AlphaFoldDB" id="A0A0C9YL00"/>
<dbReference type="EMBL" id="KN838541">
    <property type="protein sequence ID" value="KIK08758.1"/>
    <property type="molecule type" value="Genomic_DNA"/>
</dbReference>
<dbReference type="Gene3D" id="3.40.30.10">
    <property type="entry name" value="Glutaredoxin"/>
    <property type="match status" value="1"/>
</dbReference>